<dbReference type="InterPro" id="IPR048188">
    <property type="entry name" value="YmfL-like"/>
</dbReference>
<dbReference type="Proteomes" id="UP000503117">
    <property type="component" value="Chromosome"/>
</dbReference>
<dbReference type="EMBL" id="CP051684">
    <property type="protein sequence ID" value="QJD91785.1"/>
    <property type="molecule type" value="Genomic_DNA"/>
</dbReference>
<dbReference type="InterPro" id="IPR009679">
    <property type="entry name" value="Phage_186_CII-like"/>
</dbReference>
<reference evidence="1 2" key="1">
    <citation type="submission" date="2020-04" db="EMBL/GenBank/DDBJ databases">
        <title>Genome sequencing of novel species.</title>
        <authorList>
            <person name="Heo J."/>
            <person name="Kim S.-J."/>
            <person name="Kim J.-S."/>
            <person name="Hong S.-B."/>
            <person name="Kwon S.-W."/>
        </authorList>
    </citation>
    <scope>NUCLEOTIDE SEQUENCE [LARGE SCALE GENOMIC DNA]</scope>
    <source>
        <strain evidence="1 2">AF9R3</strain>
    </source>
</reference>
<dbReference type="RefSeq" id="WP_169113095.1">
    <property type="nucleotide sequence ID" value="NZ_CP051684.1"/>
</dbReference>
<dbReference type="Pfam" id="PF06892">
    <property type="entry name" value="Phage_CP76"/>
    <property type="match status" value="1"/>
</dbReference>
<evidence type="ECO:0000313" key="1">
    <source>
        <dbReference type="EMBL" id="QJD91785.1"/>
    </source>
</evidence>
<keyword evidence="2" id="KW-1185">Reference proteome</keyword>
<name>A0ABX6MCI4_9BURK</name>
<evidence type="ECO:0000313" key="2">
    <source>
        <dbReference type="Proteomes" id="UP000503117"/>
    </source>
</evidence>
<protein>
    <submittedName>
        <fullName evidence="1">Uncharacterized protein</fullName>
    </submittedName>
</protein>
<gene>
    <name evidence="1" type="ORF">HH213_17845</name>
</gene>
<accession>A0ABX6MCI4</accession>
<sequence length="162" mass="17682">MDLRKAVVKMVNSVNGGWTVVAAHLGMTENALRNRVYETKGQQLSDNDKLALQDLSGTTHFVEAFAAASGGTFVRLPDMGKLEHDSVHVMFNQMYSQLGEHFKLFMAAVEDGVIDSAERKDIQAHGAELHRTVAQLQALMLGMYSRDTGEVKVGSHAEAAHA</sequence>
<organism evidence="1 2">
    <name type="scientific">Duganella dendranthematis</name>
    <dbReference type="NCBI Taxonomy" id="2728021"/>
    <lineage>
        <taxon>Bacteria</taxon>
        <taxon>Pseudomonadati</taxon>
        <taxon>Pseudomonadota</taxon>
        <taxon>Betaproteobacteria</taxon>
        <taxon>Burkholderiales</taxon>
        <taxon>Oxalobacteraceae</taxon>
        <taxon>Telluria group</taxon>
        <taxon>Duganella</taxon>
    </lineage>
</organism>
<dbReference type="NCBIfam" id="NF041471">
    <property type="entry name" value="phage_reg_YmfL"/>
    <property type="match status" value="1"/>
</dbReference>
<proteinExistence type="predicted"/>